<protein>
    <submittedName>
        <fullName evidence="2">Acetyltransferase (GNAT) family protein</fullName>
    </submittedName>
</protein>
<proteinExistence type="predicted"/>
<keyword evidence="2" id="KW-0808">Transferase</keyword>
<name>A0A4R1QN31_9FIRM</name>
<dbReference type="EMBL" id="SLUM01000029">
    <property type="protein sequence ID" value="TCL53665.1"/>
    <property type="molecule type" value="Genomic_DNA"/>
</dbReference>
<feature type="domain" description="N-acetyltransferase" evidence="1">
    <location>
        <begin position="123"/>
        <end position="259"/>
    </location>
</feature>
<comment type="caution">
    <text evidence="2">The sequence shown here is derived from an EMBL/GenBank/DDBJ whole genome shotgun (WGS) entry which is preliminary data.</text>
</comment>
<dbReference type="CDD" id="cd04301">
    <property type="entry name" value="NAT_SF"/>
    <property type="match status" value="1"/>
</dbReference>
<dbReference type="Proteomes" id="UP000295184">
    <property type="component" value="Unassembled WGS sequence"/>
</dbReference>
<dbReference type="InterPro" id="IPR000182">
    <property type="entry name" value="GNAT_dom"/>
</dbReference>
<gene>
    <name evidence="2" type="ORF">EDD77_12952</name>
</gene>
<sequence>MICAVNSAQTRRRFEAALADPRSAGVACQLGALQAVFGSLPGSGWRFYTGGEGEAPFALGVRGASALLAGPADAEELAGFLGFCGVQQLRTTAAVPKGWQPKVRFVRMILPAGATLPRQPAPEKIRLNECPGVGQVTDLFCRGESLGSGAEDARDCFYSETCTLVNHGRALIWAAQAPDGELVATAGAYALWNQTAYLAGVETLQGHRGRGVGRFLVCALVNRLAGQGNTVELLCTPERAGFYRALGFEREGEVGSFGP</sequence>
<dbReference type="PROSITE" id="PS51186">
    <property type="entry name" value="GNAT"/>
    <property type="match status" value="1"/>
</dbReference>
<dbReference type="STRING" id="1650663.GCA_001486665_02251"/>
<dbReference type="Pfam" id="PF00583">
    <property type="entry name" value="Acetyltransf_1"/>
    <property type="match status" value="1"/>
</dbReference>
<dbReference type="OrthoDB" id="1843469at2"/>
<evidence type="ECO:0000259" key="1">
    <source>
        <dbReference type="PROSITE" id="PS51186"/>
    </source>
</evidence>
<accession>A0A4R1QN31</accession>
<dbReference type="Gene3D" id="3.40.630.30">
    <property type="match status" value="1"/>
</dbReference>
<dbReference type="SUPFAM" id="SSF55729">
    <property type="entry name" value="Acyl-CoA N-acyltransferases (Nat)"/>
    <property type="match status" value="1"/>
</dbReference>
<dbReference type="AlphaFoldDB" id="A0A4R1QN31"/>
<evidence type="ECO:0000313" key="3">
    <source>
        <dbReference type="Proteomes" id="UP000295184"/>
    </source>
</evidence>
<dbReference type="InterPro" id="IPR016181">
    <property type="entry name" value="Acyl_CoA_acyltransferase"/>
</dbReference>
<dbReference type="GO" id="GO:0016747">
    <property type="term" value="F:acyltransferase activity, transferring groups other than amino-acyl groups"/>
    <property type="evidence" value="ECO:0007669"/>
    <property type="project" value="InterPro"/>
</dbReference>
<organism evidence="2 3">
    <name type="scientific">Allofournierella massiliensis</name>
    <dbReference type="NCBI Taxonomy" id="1650663"/>
    <lineage>
        <taxon>Bacteria</taxon>
        <taxon>Bacillati</taxon>
        <taxon>Bacillota</taxon>
        <taxon>Clostridia</taxon>
        <taxon>Eubacteriales</taxon>
        <taxon>Oscillospiraceae</taxon>
        <taxon>Allofournierella</taxon>
    </lineage>
</organism>
<evidence type="ECO:0000313" key="2">
    <source>
        <dbReference type="EMBL" id="TCL53665.1"/>
    </source>
</evidence>
<dbReference type="RefSeq" id="WP_058965267.1">
    <property type="nucleotide sequence ID" value="NZ_CABKVM010000017.1"/>
</dbReference>
<reference evidence="2 3" key="1">
    <citation type="submission" date="2019-03" db="EMBL/GenBank/DDBJ databases">
        <title>Genomic Encyclopedia of Type Strains, Phase IV (KMG-IV): sequencing the most valuable type-strain genomes for metagenomic binning, comparative biology and taxonomic classification.</title>
        <authorList>
            <person name="Goeker M."/>
        </authorList>
    </citation>
    <scope>NUCLEOTIDE SEQUENCE [LARGE SCALE GENOMIC DNA]</scope>
    <source>
        <strain evidence="2 3">DSM 100451</strain>
    </source>
</reference>